<dbReference type="Proteomes" id="UP000308230">
    <property type="component" value="Unassembled WGS sequence"/>
</dbReference>
<dbReference type="PANTHER" id="PTHR47053:SF1">
    <property type="entry name" value="MUREIN DD-ENDOPEPTIDASE MEPH-RELATED"/>
    <property type="match status" value="1"/>
</dbReference>
<feature type="signal peptide" evidence="6">
    <location>
        <begin position="1"/>
        <end position="18"/>
    </location>
</feature>
<dbReference type="EMBL" id="SWLG01000019">
    <property type="protein sequence ID" value="TLS35602.1"/>
    <property type="molecule type" value="Genomic_DNA"/>
</dbReference>
<keyword evidence="9" id="KW-1185">Reference proteome</keyword>
<dbReference type="InterPro" id="IPR002477">
    <property type="entry name" value="Peptidoglycan-bd-like"/>
</dbReference>
<protein>
    <submittedName>
        <fullName evidence="8">Endopeptidase SpoIID/LytB</fullName>
    </submittedName>
</protein>
<evidence type="ECO:0000256" key="5">
    <source>
        <dbReference type="SAM" id="MobiDB-lite"/>
    </source>
</evidence>
<name>A0A5R9EWJ5_9BACL</name>
<dbReference type="Pfam" id="PF01471">
    <property type="entry name" value="PG_binding_1"/>
    <property type="match status" value="4"/>
</dbReference>
<keyword evidence="6" id="KW-0732">Signal</keyword>
<keyword evidence="2" id="KW-0645">Protease</keyword>
<dbReference type="SUPFAM" id="SSF54001">
    <property type="entry name" value="Cysteine proteinases"/>
    <property type="match status" value="1"/>
</dbReference>
<keyword evidence="4" id="KW-0788">Thiol protease</keyword>
<evidence type="ECO:0000313" key="9">
    <source>
        <dbReference type="Proteomes" id="UP000308230"/>
    </source>
</evidence>
<keyword evidence="3" id="KW-0378">Hydrolase</keyword>
<comment type="similarity">
    <text evidence="1">Belongs to the peptidase C40 family.</text>
</comment>
<dbReference type="GO" id="GO:0006508">
    <property type="term" value="P:proteolysis"/>
    <property type="evidence" value="ECO:0007669"/>
    <property type="project" value="UniProtKB-KW"/>
</dbReference>
<comment type="caution">
    <text evidence="8">The sequence shown here is derived from an EMBL/GenBank/DDBJ whole genome shotgun (WGS) entry which is preliminary data.</text>
</comment>
<dbReference type="Gene3D" id="1.10.101.10">
    <property type="entry name" value="PGBD-like superfamily/PGBD"/>
    <property type="match status" value="4"/>
</dbReference>
<dbReference type="InterPro" id="IPR036365">
    <property type="entry name" value="PGBD-like_sf"/>
</dbReference>
<dbReference type="InterPro" id="IPR000064">
    <property type="entry name" value="NLP_P60_dom"/>
</dbReference>
<dbReference type="Pfam" id="PF00877">
    <property type="entry name" value="NLPC_P60"/>
    <property type="match status" value="1"/>
</dbReference>
<dbReference type="SUPFAM" id="SSF47090">
    <property type="entry name" value="PGBD-like"/>
    <property type="match status" value="4"/>
</dbReference>
<reference evidence="8 9" key="1">
    <citation type="submission" date="2019-04" db="EMBL/GenBank/DDBJ databases">
        <title>Bacillus caeni sp. nov., a bacterium isolated from mangrove sediment.</title>
        <authorList>
            <person name="Huang H."/>
            <person name="Mo K."/>
            <person name="Hu Y."/>
        </authorList>
    </citation>
    <scope>NUCLEOTIDE SEQUENCE [LARGE SCALE GENOMIC DNA]</scope>
    <source>
        <strain evidence="8 9">HB172195</strain>
    </source>
</reference>
<dbReference type="PROSITE" id="PS51935">
    <property type="entry name" value="NLPC_P60"/>
    <property type="match status" value="1"/>
</dbReference>
<dbReference type="RefSeq" id="WP_138128706.1">
    <property type="nucleotide sequence ID" value="NZ_SWLG01000019.1"/>
</dbReference>
<evidence type="ECO:0000313" key="8">
    <source>
        <dbReference type="EMBL" id="TLS35602.1"/>
    </source>
</evidence>
<dbReference type="AlphaFoldDB" id="A0A5R9EWJ5"/>
<evidence type="ECO:0000256" key="1">
    <source>
        <dbReference type="ARBA" id="ARBA00007074"/>
    </source>
</evidence>
<dbReference type="OrthoDB" id="9813368at2"/>
<evidence type="ECO:0000256" key="2">
    <source>
        <dbReference type="ARBA" id="ARBA00022670"/>
    </source>
</evidence>
<evidence type="ECO:0000256" key="6">
    <source>
        <dbReference type="SAM" id="SignalP"/>
    </source>
</evidence>
<dbReference type="InterPro" id="IPR036366">
    <property type="entry name" value="PGBDSf"/>
</dbReference>
<accession>A0A5R9EWJ5</accession>
<sequence>MKRTNGVVKKLVVGSAFAGVMLAAPAIGEAALGDQVLERGDSNSDVKELQDLLKSKGHFHYHTSTGYFGPITQEAVKSFQRDSSISVTGRADTATFRALGLNVKEVQSPTSNDVVLKRGSHGQLVSNMQGKLKALGHYTGKIDGIFGPLSESAVRSYQASKDLAVTGVADSRTLELLNGYNEAVEKPEEPTKTDDKAPAQTQELKIGSRGKAVGDLQERLKARGYYNYNVDGIFGPITQRAVKEFQEVNGLPSTGVADQKTMEALSQPTRKEKTSPAPVVQKPEKEASDVLQLGMEGPLVTELQSKLKDAGMFHQQPTGYFGPITEKAVKDFQQKYELPVTGVTSQEMWYVLNSLKYTEEQPVKSNQSSFSIMDLVADAGDYIGVPYTWGGNTPEQGFDCSGFLVYVFKKQDVNLPRTMAQMWEVGKPVSSPSVGDIVFFETYKSGASHGGIYIGNNKFIHSGSSSGVTISNMTSSYWKPRYLGAKRMH</sequence>
<feature type="region of interest" description="Disordered" evidence="5">
    <location>
        <begin position="184"/>
        <end position="204"/>
    </location>
</feature>
<evidence type="ECO:0000256" key="3">
    <source>
        <dbReference type="ARBA" id="ARBA00022801"/>
    </source>
</evidence>
<proteinExistence type="inferred from homology"/>
<feature type="domain" description="NlpC/P60" evidence="7">
    <location>
        <begin position="369"/>
        <end position="489"/>
    </location>
</feature>
<feature type="compositionally biased region" description="Basic and acidic residues" evidence="5">
    <location>
        <begin position="184"/>
        <end position="197"/>
    </location>
</feature>
<dbReference type="PANTHER" id="PTHR47053">
    <property type="entry name" value="MUREIN DD-ENDOPEPTIDASE MEPH-RELATED"/>
    <property type="match status" value="1"/>
</dbReference>
<dbReference type="InterPro" id="IPR038765">
    <property type="entry name" value="Papain-like_cys_pep_sf"/>
</dbReference>
<organism evidence="8 9">
    <name type="scientific">Exobacillus caeni</name>
    <dbReference type="NCBI Taxonomy" id="2574798"/>
    <lineage>
        <taxon>Bacteria</taxon>
        <taxon>Bacillati</taxon>
        <taxon>Bacillota</taxon>
        <taxon>Bacilli</taxon>
        <taxon>Bacillales</taxon>
        <taxon>Guptibacillaceae</taxon>
        <taxon>Exobacillus</taxon>
    </lineage>
</organism>
<dbReference type="GO" id="GO:0008234">
    <property type="term" value="F:cysteine-type peptidase activity"/>
    <property type="evidence" value="ECO:0007669"/>
    <property type="project" value="UniProtKB-KW"/>
</dbReference>
<dbReference type="InterPro" id="IPR051202">
    <property type="entry name" value="Peptidase_C40"/>
</dbReference>
<evidence type="ECO:0000256" key="4">
    <source>
        <dbReference type="ARBA" id="ARBA00022807"/>
    </source>
</evidence>
<feature type="region of interest" description="Disordered" evidence="5">
    <location>
        <begin position="263"/>
        <end position="284"/>
    </location>
</feature>
<feature type="chain" id="PRO_5038821904" evidence="6">
    <location>
        <begin position="19"/>
        <end position="489"/>
    </location>
</feature>
<evidence type="ECO:0000259" key="7">
    <source>
        <dbReference type="PROSITE" id="PS51935"/>
    </source>
</evidence>
<gene>
    <name evidence="8" type="ORF">FCL54_19800</name>
</gene>
<dbReference type="Gene3D" id="3.90.1720.10">
    <property type="entry name" value="endopeptidase domain like (from Nostoc punctiforme)"/>
    <property type="match status" value="1"/>
</dbReference>